<feature type="domain" description="tRNA wybutosine-synthesis" evidence="1">
    <location>
        <begin position="191"/>
        <end position="233"/>
    </location>
</feature>
<proteinExistence type="predicted"/>
<dbReference type="InterPro" id="IPR024344">
    <property type="entry name" value="MDMPI_metal-binding"/>
</dbReference>
<evidence type="ECO:0000313" key="3">
    <source>
        <dbReference type="EMBL" id="MVU80568.1"/>
    </source>
</evidence>
<organism evidence="3 4">
    <name type="scientific">Nocardia terrae</name>
    <dbReference type="NCBI Taxonomy" id="2675851"/>
    <lineage>
        <taxon>Bacteria</taxon>
        <taxon>Bacillati</taxon>
        <taxon>Actinomycetota</taxon>
        <taxon>Actinomycetes</taxon>
        <taxon>Mycobacteriales</taxon>
        <taxon>Nocardiaceae</taxon>
        <taxon>Nocardia</taxon>
    </lineage>
</organism>
<evidence type="ECO:0000259" key="1">
    <source>
        <dbReference type="Pfam" id="PF08608"/>
    </source>
</evidence>
<comment type="caution">
    <text evidence="3">The sequence shown here is derived from an EMBL/GenBank/DDBJ whole genome shotgun (WGS) entry which is preliminary data.</text>
</comment>
<protein>
    <submittedName>
        <fullName evidence="3">TIGR03084 family protein</fullName>
    </submittedName>
</protein>
<dbReference type="EMBL" id="WRPP01000005">
    <property type="protein sequence ID" value="MVU80568.1"/>
    <property type="molecule type" value="Genomic_DNA"/>
</dbReference>
<dbReference type="InterPro" id="IPR017518">
    <property type="entry name" value="CHP03084"/>
</dbReference>
<sequence length="257" mass="27827">MRDYGLDISGMRRDLALPDLVAEGEALDALVSAEPDWSKPTPAEGWTIAHQIAHLAAADANVLLAIRTPEAFDTVLKRADAEGAERADIEAAAGAAQPRAALLNQWRTGRTEVAAALRDLPTDKSFPWFGSDMTADLAIPLRLMETWAHGQDIFDTLGVPHVPTTRLRFIAELGVIGRGLSFYAAQLPIPTAPFRIELTAPDGTPWVWGPTDAPQQIHGTAHDFCLLVTHRKPLTAATLTAVGTDAQTWLENARVYL</sequence>
<dbReference type="GO" id="GO:0046872">
    <property type="term" value="F:metal ion binding"/>
    <property type="evidence" value="ECO:0007669"/>
    <property type="project" value="InterPro"/>
</dbReference>
<dbReference type="SUPFAM" id="SSF109854">
    <property type="entry name" value="DinB/YfiT-like putative metalloenzymes"/>
    <property type="match status" value="1"/>
</dbReference>
<evidence type="ECO:0000259" key="2">
    <source>
        <dbReference type="Pfam" id="PF11716"/>
    </source>
</evidence>
<dbReference type="Proteomes" id="UP000466794">
    <property type="component" value="Unassembled WGS sequence"/>
</dbReference>
<accession>A0A7K1V361</accession>
<dbReference type="Pfam" id="PF11716">
    <property type="entry name" value="MDMPI_N"/>
    <property type="match status" value="1"/>
</dbReference>
<dbReference type="Pfam" id="PF08608">
    <property type="entry name" value="Wyosine_form"/>
    <property type="match status" value="1"/>
</dbReference>
<dbReference type="Gene3D" id="1.20.120.450">
    <property type="entry name" value="dinb family like domain"/>
    <property type="match status" value="1"/>
</dbReference>
<dbReference type="AlphaFoldDB" id="A0A7K1V361"/>
<dbReference type="RefSeq" id="WP_157390178.1">
    <property type="nucleotide sequence ID" value="NZ_WRPP01000005.1"/>
</dbReference>
<dbReference type="NCBIfam" id="TIGR03084">
    <property type="entry name" value="TIGR03084 family metal-binding protein"/>
    <property type="match status" value="1"/>
</dbReference>
<evidence type="ECO:0000313" key="4">
    <source>
        <dbReference type="Proteomes" id="UP000466794"/>
    </source>
</evidence>
<dbReference type="InterPro" id="IPR034660">
    <property type="entry name" value="DinB/YfiT-like"/>
</dbReference>
<gene>
    <name evidence="3" type="ORF">GPX89_25375</name>
</gene>
<dbReference type="NCBIfam" id="TIGR03083">
    <property type="entry name" value="maleylpyruvate isomerase family mycothiol-dependent enzyme"/>
    <property type="match status" value="1"/>
</dbReference>
<keyword evidence="4" id="KW-1185">Reference proteome</keyword>
<name>A0A7K1V361_9NOCA</name>
<reference evidence="3 4" key="1">
    <citation type="submission" date="2019-12" db="EMBL/GenBank/DDBJ databases">
        <title>Nocardia sp. nov. ET3-3 isolated from soil.</title>
        <authorList>
            <person name="Kanchanasin P."/>
            <person name="Tanasupawat S."/>
            <person name="Yuki M."/>
            <person name="Kudo T."/>
        </authorList>
    </citation>
    <scope>NUCLEOTIDE SEQUENCE [LARGE SCALE GENOMIC DNA]</scope>
    <source>
        <strain evidence="3 4">ET3-3</strain>
    </source>
</reference>
<dbReference type="InterPro" id="IPR013917">
    <property type="entry name" value="tRNA_wybutosine-synth"/>
</dbReference>
<dbReference type="InterPro" id="IPR017517">
    <property type="entry name" value="Maleyloyr_isom"/>
</dbReference>
<feature type="domain" description="Mycothiol-dependent maleylpyruvate isomerase metal-binding" evidence="2">
    <location>
        <begin position="22"/>
        <end position="153"/>
    </location>
</feature>